<keyword evidence="3" id="KW-1185">Reference proteome</keyword>
<sequence>MKYIPTRQRAAAAEKRTSVDVTQRIRHAAQVLDDLGRVLADAQDNQVEQWLSGLDGEIRASRNDLAQIRAVLQENARESAAVGEELRALRSRIGGLEDEIDQQRSSLSTLLAAGQVGAPPPATTEPAYRALIAAHDQLGIVVAAGGPHADVVAGQRGNIEQLLAQIGIVPFTAASGAPFDYNIMCSDDSMVPTTDEVLADRVAEVAEIGWRFADGSGVVRTPKIRLYQFVPAGPGYSEPAPEPSGYGQGRGGPAPRRISEIPAENGGYPLTFGSLPAGRAESYPAGPPVDEHTVRRHQPEREDQR</sequence>
<gene>
    <name evidence="2" type="ORF">ACFYTF_14940</name>
</gene>
<evidence type="ECO:0000256" key="1">
    <source>
        <dbReference type="SAM" id="MobiDB-lite"/>
    </source>
</evidence>
<protein>
    <recommendedName>
        <fullName evidence="4">Nucleotide exchange factor GrpE</fullName>
    </recommendedName>
</protein>
<reference evidence="2 3" key="1">
    <citation type="submission" date="2024-10" db="EMBL/GenBank/DDBJ databases">
        <title>The Natural Products Discovery Center: Release of the First 8490 Sequenced Strains for Exploring Actinobacteria Biosynthetic Diversity.</title>
        <authorList>
            <person name="Kalkreuter E."/>
            <person name="Kautsar S.A."/>
            <person name="Yang D."/>
            <person name="Bader C.D."/>
            <person name="Teijaro C.N."/>
            <person name="Fluegel L."/>
            <person name="Davis C.M."/>
            <person name="Simpson J.R."/>
            <person name="Lauterbach L."/>
            <person name="Steele A.D."/>
            <person name="Gui C."/>
            <person name="Meng S."/>
            <person name="Li G."/>
            <person name="Viehrig K."/>
            <person name="Ye F."/>
            <person name="Su P."/>
            <person name="Kiefer A.F."/>
            <person name="Nichols A."/>
            <person name="Cepeda A.J."/>
            <person name="Yan W."/>
            <person name="Fan B."/>
            <person name="Jiang Y."/>
            <person name="Adhikari A."/>
            <person name="Zheng C.-J."/>
            <person name="Schuster L."/>
            <person name="Cowan T.M."/>
            <person name="Smanski M.J."/>
            <person name="Chevrette M.G."/>
            <person name="De Carvalho L.P.S."/>
            <person name="Shen B."/>
        </authorList>
    </citation>
    <scope>NUCLEOTIDE SEQUENCE [LARGE SCALE GENOMIC DNA]</scope>
    <source>
        <strain evidence="2 3">NPDC004045</strain>
    </source>
</reference>
<feature type="compositionally biased region" description="Basic and acidic residues" evidence="1">
    <location>
        <begin position="289"/>
        <end position="305"/>
    </location>
</feature>
<feature type="region of interest" description="Disordered" evidence="1">
    <location>
        <begin position="236"/>
        <end position="305"/>
    </location>
</feature>
<accession>A0ABW6PP25</accession>
<organism evidence="2 3">
    <name type="scientific">Nocardia thailandica</name>
    <dbReference type="NCBI Taxonomy" id="257275"/>
    <lineage>
        <taxon>Bacteria</taxon>
        <taxon>Bacillati</taxon>
        <taxon>Actinomycetota</taxon>
        <taxon>Actinomycetes</taxon>
        <taxon>Mycobacteriales</taxon>
        <taxon>Nocardiaceae</taxon>
        <taxon>Nocardia</taxon>
    </lineage>
</organism>
<evidence type="ECO:0000313" key="3">
    <source>
        <dbReference type="Proteomes" id="UP001601444"/>
    </source>
</evidence>
<evidence type="ECO:0008006" key="4">
    <source>
        <dbReference type="Google" id="ProtNLM"/>
    </source>
</evidence>
<dbReference type="EMBL" id="JBIAMX010000007">
    <property type="protein sequence ID" value="MFF0544124.1"/>
    <property type="molecule type" value="Genomic_DNA"/>
</dbReference>
<proteinExistence type="predicted"/>
<comment type="caution">
    <text evidence="2">The sequence shown here is derived from an EMBL/GenBank/DDBJ whole genome shotgun (WGS) entry which is preliminary data.</text>
</comment>
<dbReference type="RefSeq" id="WP_387700735.1">
    <property type="nucleotide sequence ID" value="NZ_JBIAMX010000007.1"/>
</dbReference>
<dbReference type="Proteomes" id="UP001601444">
    <property type="component" value="Unassembled WGS sequence"/>
</dbReference>
<name>A0ABW6PP25_9NOCA</name>
<evidence type="ECO:0000313" key="2">
    <source>
        <dbReference type="EMBL" id="MFF0544124.1"/>
    </source>
</evidence>